<dbReference type="InterPro" id="IPR001478">
    <property type="entry name" value="PDZ"/>
</dbReference>
<dbReference type="PRINTS" id="PR00834">
    <property type="entry name" value="PROTEASES2C"/>
</dbReference>
<dbReference type="InterPro" id="IPR001940">
    <property type="entry name" value="Peptidase_S1C"/>
</dbReference>
<name>A0AA37Q9M8_9BACT</name>
<dbReference type="PANTHER" id="PTHR43343:SF3">
    <property type="entry name" value="PROTEASE DO-LIKE 8, CHLOROPLASTIC"/>
    <property type="match status" value="1"/>
</dbReference>
<evidence type="ECO:0000256" key="1">
    <source>
        <dbReference type="ARBA" id="ARBA00022670"/>
    </source>
</evidence>
<dbReference type="EMBL" id="BRXS01000003">
    <property type="protein sequence ID" value="GLC25636.1"/>
    <property type="molecule type" value="Genomic_DNA"/>
</dbReference>
<evidence type="ECO:0000313" key="5">
    <source>
        <dbReference type="Proteomes" id="UP001161325"/>
    </source>
</evidence>
<dbReference type="AlphaFoldDB" id="A0AA37Q9M8"/>
<proteinExistence type="predicted"/>
<sequence length="307" mass="31414">MADASRFHAPGIDDALDAVATRLRQSTAIVLTGDGQRGRPAGQGAAVVWSADGLLLTNAHVARGARALVDLPDGRRLAGHTVARDPAHDLAALRVDPGATPLVPAPLGDRATLRPGAMVLAFGHPLGISNALAIGVLHGTRAPLLRHSRAGTPEPLLCADIRLAPGNSGGPLADAGGRVVGINTLIAGGLGYAVPVDRARRLVAALAPRPRLGLTVRTVTVRPRGVAPDSALLVLEVAPGLPGDRAGLLPGDVLFALDGRPLHEPGDLLDALSSARPDAPLTLEMGRAGRRSTRAMADFTQYSNLAA</sequence>
<dbReference type="RefSeq" id="WP_284350093.1">
    <property type="nucleotide sequence ID" value="NZ_BRXS01000003.1"/>
</dbReference>
<dbReference type="Pfam" id="PF17820">
    <property type="entry name" value="PDZ_6"/>
    <property type="match status" value="1"/>
</dbReference>
<accession>A0AA37Q9M8</accession>
<dbReference type="GO" id="GO:0004252">
    <property type="term" value="F:serine-type endopeptidase activity"/>
    <property type="evidence" value="ECO:0007669"/>
    <property type="project" value="InterPro"/>
</dbReference>
<evidence type="ECO:0000259" key="3">
    <source>
        <dbReference type="PROSITE" id="PS50106"/>
    </source>
</evidence>
<dbReference type="SMART" id="SM00228">
    <property type="entry name" value="PDZ"/>
    <property type="match status" value="1"/>
</dbReference>
<dbReference type="Proteomes" id="UP001161325">
    <property type="component" value="Unassembled WGS sequence"/>
</dbReference>
<feature type="domain" description="PDZ" evidence="3">
    <location>
        <begin position="193"/>
        <end position="262"/>
    </location>
</feature>
<evidence type="ECO:0000313" key="4">
    <source>
        <dbReference type="EMBL" id="GLC25636.1"/>
    </source>
</evidence>
<reference evidence="4" key="1">
    <citation type="submission" date="2022-08" db="EMBL/GenBank/DDBJ databases">
        <title>Draft genome sequencing of Roseisolibacter agri AW1220.</title>
        <authorList>
            <person name="Tobiishi Y."/>
            <person name="Tonouchi A."/>
        </authorList>
    </citation>
    <scope>NUCLEOTIDE SEQUENCE</scope>
    <source>
        <strain evidence="4">AW1220</strain>
    </source>
</reference>
<dbReference type="InterPro" id="IPR051201">
    <property type="entry name" value="Chloro_Bact_Ser_Proteases"/>
</dbReference>
<dbReference type="InterPro" id="IPR009003">
    <property type="entry name" value="Peptidase_S1_PA"/>
</dbReference>
<dbReference type="SUPFAM" id="SSF50156">
    <property type="entry name" value="PDZ domain-like"/>
    <property type="match status" value="1"/>
</dbReference>
<dbReference type="InterPro" id="IPR041489">
    <property type="entry name" value="PDZ_6"/>
</dbReference>
<dbReference type="GO" id="GO:0006508">
    <property type="term" value="P:proteolysis"/>
    <property type="evidence" value="ECO:0007669"/>
    <property type="project" value="UniProtKB-KW"/>
</dbReference>
<evidence type="ECO:0000256" key="2">
    <source>
        <dbReference type="ARBA" id="ARBA00022801"/>
    </source>
</evidence>
<keyword evidence="5" id="KW-1185">Reference proteome</keyword>
<dbReference type="Pfam" id="PF13365">
    <property type="entry name" value="Trypsin_2"/>
    <property type="match status" value="1"/>
</dbReference>
<dbReference type="PROSITE" id="PS50106">
    <property type="entry name" value="PDZ"/>
    <property type="match status" value="1"/>
</dbReference>
<keyword evidence="2" id="KW-0378">Hydrolase</keyword>
<gene>
    <name evidence="4" type="ORF">rosag_21490</name>
</gene>
<dbReference type="InterPro" id="IPR036034">
    <property type="entry name" value="PDZ_sf"/>
</dbReference>
<keyword evidence="1" id="KW-0645">Protease</keyword>
<dbReference type="PANTHER" id="PTHR43343">
    <property type="entry name" value="PEPTIDASE S12"/>
    <property type="match status" value="1"/>
</dbReference>
<organism evidence="4 5">
    <name type="scientific">Roseisolibacter agri</name>
    <dbReference type="NCBI Taxonomy" id="2014610"/>
    <lineage>
        <taxon>Bacteria</taxon>
        <taxon>Pseudomonadati</taxon>
        <taxon>Gemmatimonadota</taxon>
        <taxon>Gemmatimonadia</taxon>
        <taxon>Gemmatimonadales</taxon>
        <taxon>Gemmatimonadaceae</taxon>
        <taxon>Roseisolibacter</taxon>
    </lineage>
</organism>
<dbReference type="Gene3D" id="2.40.10.120">
    <property type="match status" value="1"/>
</dbReference>
<dbReference type="Gene3D" id="2.30.42.10">
    <property type="match status" value="1"/>
</dbReference>
<comment type="caution">
    <text evidence="4">The sequence shown here is derived from an EMBL/GenBank/DDBJ whole genome shotgun (WGS) entry which is preliminary data.</text>
</comment>
<protein>
    <recommendedName>
        <fullName evidence="3">PDZ domain-containing protein</fullName>
    </recommendedName>
</protein>
<dbReference type="SUPFAM" id="SSF50494">
    <property type="entry name" value="Trypsin-like serine proteases"/>
    <property type="match status" value="1"/>
</dbReference>